<keyword evidence="3" id="KW-1185">Reference proteome</keyword>
<evidence type="ECO:0000313" key="2">
    <source>
        <dbReference type="EMBL" id="PGH11588.1"/>
    </source>
</evidence>
<dbReference type="AlphaFoldDB" id="A0A2B7XSL2"/>
<dbReference type="Proteomes" id="UP000224634">
    <property type="component" value="Unassembled WGS sequence"/>
</dbReference>
<proteinExistence type="predicted"/>
<keyword evidence="1" id="KW-0812">Transmembrane</keyword>
<feature type="transmembrane region" description="Helical" evidence="1">
    <location>
        <begin position="57"/>
        <end position="77"/>
    </location>
</feature>
<dbReference type="EMBL" id="PDNA01000130">
    <property type="protein sequence ID" value="PGH11588.1"/>
    <property type="molecule type" value="Genomic_DNA"/>
</dbReference>
<comment type="caution">
    <text evidence="2">The sequence shown here is derived from an EMBL/GenBank/DDBJ whole genome shotgun (WGS) entry which is preliminary data.</text>
</comment>
<keyword evidence="1" id="KW-0472">Membrane</keyword>
<keyword evidence="1" id="KW-1133">Transmembrane helix</keyword>
<accession>A0A2B7XSL2</accession>
<name>A0A2B7XSL2_POLH7</name>
<dbReference type="STRING" id="1447883.A0A2B7XSL2"/>
<sequence>MPDLNGTKDPIDGMGAVLFVGEEDCGFFGSSSKDPVNFWETYSLVRQNMFPKVHRTWLGLLNMVLVMATITAVLSFVPARTRISKSDVYYQRALGLSGKEILRGTTLEIGKG</sequence>
<evidence type="ECO:0000313" key="3">
    <source>
        <dbReference type="Proteomes" id="UP000224634"/>
    </source>
</evidence>
<dbReference type="CDD" id="cd12148">
    <property type="entry name" value="fungal_TF_MHR"/>
    <property type="match status" value="1"/>
</dbReference>
<protein>
    <submittedName>
        <fullName evidence="2">Uncharacterized protein</fullName>
    </submittedName>
</protein>
<evidence type="ECO:0000256" key="1">
    <source>
        <dbReference type="SAM" id="Phobius"/>
    </source>
</evidence>
<reference evidence="2 3" key="1">
    <citation type="submission" date="2017-10" db="EMBL/GenBank/DDBJ databases">
        <title>Comparative genomics in systemic dimorphic fungi from Ajellomycetaceae.</title>
        <authorList>
            <person name="Munoz J.F."/>
            <person name="Mcewen J.G."/>
            <person name="Clay O.K."/>
            <person name="Cuomo C.A."/>
        </authorList>
    </citation>
    <scope>NUCLEOTIDE SEQUENCE [LARGE SCALE GENOMIC DNA]</scope>
    <source>
        <strain evidence="2 3">UAMH7299</strain>
    </source>
</reference>
<gene>
    <name evidence="2" type="ORF">AJ80_07058</name>
</gene>
<organism evidence="2 3">
    <name type="scientific">Polytolypa hystricis (strain UAMH7299)</name>
    <dbReference type="NCBI Taxonomy" id="1447883"/>
    <lineage>
        <taxon>Eukaryota</taxon>
        <taxon>Fungi</taxon>
        <taxon>Dikarya</taxon>
        <taxon>Ascomycota</taxon>
        <taxon>Pezizomycotina</taxon>
        <taxon>Eurotiomycetes</taxon>
        <taxon>Eurotiomycetidae</taxon>
        <taxon>Onygenales</taxon>
        <taxon>Onygenales incertae sedis</taxon>
        <taxon>Polytolypa</taxon>
    </lineage>
</organism>
<dbReference type="OrthoDB" id="3364175at2759"/>